<protein>
    <submittedName>
        <fullName evidence="1">Uncharacterized protein</fullName>
    </submittedName>
</protein>
<evidence type="ECO:0000313" key="1">
    <source>
        <dbReference type="EMBL" id="EFX61692.1"/>
    </source>
</evidence>
<reference evidence="1 2" key="1">
    <citation type="journal article" date="2011" name="Science">
        <title>The ecoresponsive genome of Daphnia pulex.</title>
        <authorList>
            <person name="Colbourne J.K."/>
            <person name="Pfrender M.E."/>
            <person name="Gilbert D."/>
            <person name="Thomas W.K."/>
            <person name="Tucker A."/>
            <person name="Oakley T.H."/>
            <person name="Tokishita S."/>
            <person name="Aerts A."/>
            <person name="Arnold G.J."/>
            <person name="Basu M.K."/>
            <person name="Bauer D.J."/>
            <person name="Caceres C.E."/>
            <person name="Carmel L."/>
            <person name="Casola C."/>
            <person name="Choi J.H."/>
            <person name="Detter J.C."/>
            <person name="Dong Q."/>
            <person name="Dusheyko S."/>
            <person name="Eads B.D."/>
            <person name="Frohlich T."/>
            <person name="Geiler-Samerotte K.A."/>
            <person name="Gerlach D."/>
            <person name="Hatcher P."/>
            <person name="Jogdeo S."/>
            <person name="Krijgsveld J."/>
            <person name="Kriventseva E.V."/>
            <person name="Kultz D."/>
            <person name="Laforsch C."/>
            <person name="Lindquist E."/>
            <person name="Lopez J."/>
            <person name="Manak J.R."/>
            <person name="Muller J."/>
            <person name="Pangilinan J."/>
            <person name="Patwardhan R.P."/>
            <person name="Pitluck S."/>
            <person name="Pritham E.J."/>
            <person name="Rechtsteiner A."/>
            <person name="Rho M."/>
            <person name="Rogozin I.B."/>
            <person name="Sakarya O."/>
            <person name="Salamov A."/>
            <person name="Schaack S."/>
            <person name="Shapiro H."/>
            <person name="Shiga Y."/>
            <person name="Skalitzky C."/>
            <person name="Smith Z."/>
            <person name="Souvorov A."/>
            <person name="Sung W."/>
            <person name="Tang Z."/>
            <person name="Tsuchiya D."/>
            <person name="Tu H."/>
            <person name="Vos H."/>
            <person name="Wang M."/>
            <person name="Wolf Y.I."/>
            <person name="Yamagata H."/>
            <person name="Yamada T."/>
            <person name="Ye Y."/>
            <person name="Shaw J.R."/>
            <person name="Andrews J."/>
            <person name="Crease T.J."/>
            <person name="Tang H."/>
            <person name="Lucas S.M."/>
            <person name="Robertson H.M."/>
            <person name="Bork P."/>
            <person name="Koonin E.V."/>
            <person name="Zdobnov E.M."/>
            <person name="Grigoriev I.V."/>
            <person name="Lynch M."/>
            <person name="Boore J.L."/>
        </authorList>
    </citation>
    <scope>NUCLEOTIDE SEQUENCE [LARGE SCALE GENOMIC DNA]</scope>
</reference>
<sequence>MWRAYQQDNQRREVDLKYNIRQVSQRDFILIISNTILIPYRKPPDITKIKEAEISLPLQEEEEEMYQFRQRPLPTFEDEHLSQLSKECSLSDMLVYDDVDHDTHLNLNEFYASFSKLY</sequence>
<proteinExistence type="predicted"/>
<dbReference type="InParanoid" id="E9I2T8"/>
<gene>
    <name evidence="1" type="ORF">DAPPUDRAFT_272172</name>
</gene>
<dbReference type="Proteomes" id="UP000000305">
    <property type="component" value="Unassembled WGS sequence"/>
</dbReference>
<dbReference type="OrthoDB" id="6085115at2759"/>
<evidence type="ECO:0000313" key="2">
    <source>
        <dbReference type="Proteomes" id="UP000000305"/>
    </source>
</evidence>
<dbReference type="AlphaFoldDB" id="E9I2T8"/>
<dbReference type="KEGG" id="dpx:DAPPUDRAFT_272172"/>
<organism evidence="1 2">
    <name type="scientific">Daphnia pulex</name>
    <name type="common">Water flea</name>
    <dbReference type="NCBI Taxonomy" id="6669"/>
    <lineage>
        <taxon>Eukaryota</taxon>
        <taxon>Metazoa</taxon>
        <taxon>Ecdysozoa</taxon>
        <taxon>Arthropoda</taxon>
        <taxon>Crustacea</taxon>
        <taxon>Branchiopoda</taxon>
        <taxon>Diplostraca</taxon>
        <taxon>Cladocera</taxon>
        <taxon>Anomopoda</taxon>
        <taxon>Daphniidae</taxon>
        <taxon>Daphnia</taxon>
    </lineage>
</organism>
<accession>E9I2T8</accession>
<dbReference type="EMBL" id="GL734235">
    <property type="protein sequence ID" value="EFX61692.1"/>
    <property type="molecule type" value="Genomic_DNA"/>
</dbReference>
<dbReference type="HOGENOM" id="CLU_2078866_0_0_1"/>
<feature type="non-terminal residue" evidence="1">
    <location>
        <position position="1"/>
    </location>
</feature>
<keyword evidence="2" id="KW-1185">Reference proteome</keyword>
<name>E9I2T8_DAPPU</name>